<organism evidence="2 3">
    <name type="scientific">Syntrophus aciditrophicus (strain SB)</name>
    <dbReference type="NCBI Taxonomy" id="56780"/>
    <lineage>
        <taxon>Bacteria</taxon>
        <taxon>Pseudomonadati</taxon>
        <taxon>Thermodesulfobacteriota</taxon>
        <taxon>Syntrophia</taxon>
        <taxon>Syntrophales</taxon>
        <taxon>Syntrophaceae</taxon>
        <taxon>Syntrophus</taxon>
    </lineage>
</organism>
<dbReference type="OrthoDB" id="5531503at2"/>
<dbReference type="Proteomes" id="UP000001933">
    <property type="component" value="Chromosome"/>
</dbReference>
<dbReference type="HOGENOM" id="CLU_2290262_0_0_7"/>
<dbReference type="EMBL" id="CP000252">
    <property type="protein sequence ID" value="ABC76901.1"/>
    <property type="molecule type" value="Genomic_DNA"/>
</dbReference>
<dbReference type="KEGG" id="sat:SYN_01323"/>
<dbReference type="InParanoid" id="Q2LS37"/>
<evidence type="ECO:0000259" key="1">
    <source>
        <dbReference type="Pfam" id="PF07238"/>
    </source>
</evidence>
<dbReference type="RefSeq" id="WP_011416933.1">
    <property type="nucleotide sequence ID" value="NC_007759.1"/>
</dbReference>
<dbReference type="GO" id="GO:0035438">
    <property type="term" value="F:cyclic-di-GMP binding"/>
    <property type="evidence" value="ECO:0007669"/>
    <property type="project" value="InterPro"/>
</dbReference>
<keyword evidence="3" id="KW-1185">Reference proteome</keyword>
<gene>
    <name evidence="2" type="ORF">SYN_01323</name>
</gene>
<accession>Q2LS37</accession>
<sequence>MKENRYYQRYNIVDEKGDAVQAEIKVDGKPVCLVDFSLGGLCFLSDKLYSVGDVVNIFVNLEIQGKIDLIGKVVRVTQVGKSWSVAVDLSHSYKLLLLRKS</sequence>
<protein>
    <submittedName>
        <fullName evidence="2">Hypothetical cytosolic protein</fullName>
    </submittedName>
</protein>
<dbReference type="InterPro" id="IPR009875">
    <property type="entry name" value="PilZ_domain"/>
</dbReference>
<feature type="domain" description="PilZ" evidence="1">
    <location>
        <begin position="33"/>
        <end position="87"/>
    </location>
</feature>
<reference evidence="2 3" key="1">
    <citation type="journal article" date="2007" name="Proc. Natl. Acad. Sci. U.S.A.">
        <title>The genome of Syntrophus aciditrophicus: life at the thermodynamic limit of microbial growth.</title>
        <authorList>
            <person name="McInerney M.J."/>
            <person name="Rohlin L."/>
            <person name="Mouttaki H."/>
            <person name="Kim U."/>
            <person name="Krupp R.S."/>
            <person name="Rios-Hernandez L."/>
            <person name="Sieber J."/>
            <person name="Struchtemeyer C.G."/>
            <person name="Bhattacharyya A."/>
            <person name="Campbell J.W."/>
            <person name="Gunsalus R.P."/>
        </authorList>
    </citation>
    <scope>NUCLEOTIDE SEQUENCE [LARGE SCALE GENOMIC DNA]</scope>
    <source>
        <strain evidence="2 3">SB</strain>
    </source>
</reference>
<dbReference type="AlphaFoldDB" id="Q2LS37"/>
<evidence type="ECO:0000313" key="2">
    <source>
        <dbReference type="EMBL" id="ABC76901.1"/>
    </source>
</evidence>
<proteinExistence type="predicted"/>
<evidence type="ECO:0000313" key="3">
    <source>
        <dbReference type="Proteomes" id="UP000001933"/>
    </source>
</evidence>
<dbReference type="Gene3D" id="2.40.10.220">
    <property type="entry name" value="predicted glycosyltransferase like domains"/>
    <property type="match status" value="1"/>
</dbReference>
<dbReference type="SUPFAM" id="SSF141371">
    <property type="entry name" value="PilZ domain-like"/>
    <property type="match status" value="1"/>
</dbReference>
<dbReference type="STRING" id="56780.SYN_01323"/>
<dbReference type="Pfam" id="PF07238">
    <property type="entry name" value="PilZ"/>
    <property type="match status" value="1"/>
</dbReference>
<name>Q2LS37_SYNAS</name>